<evidence type="ECO:0000256" key="5">
    <source>
        <dbReference type="ARBA" id="ARBA00035201"/>
    </source>
</evidence>
<keyword evidence="3 6" id="KW-0689">Ribosomal protein</keyword>
<dbReference type="Pfam" id="PF00572">
    <property type="entry name" value="Ribosomal_L13"/>
    <property type="match status" value="1"/>
</dbReference>
<dbReference type="RefSeq" id="WP_158341859.1">
    <property type="nucleotide sequence ID" value="NZ_CP033012.1"/>
</dbReference>
<evidence type="ECO:0000256" key="6">
    <source>
        <dbReference type="HAMAP-Rule" id="MF_01366"/>
    </source>
</evidence>
<dbReference type="GO" id="GO:0022625">
    <property type="term" value="C:cytosolic large ribosomal subunit"/>
    <property type="evidence" value="ECO:0007669"/>
    <property type="project" value="TreeGrafter"/>
</dbReference>
<dbReference type="InterPro" id="IPR036899">
    <property type="entry name" value="Ribosomal_uL13_sf"/>
</dbReference>
<evidence type="ECO:0000256" key="4">
    <source>
        <dbReference type="ARBA" id="ARBA00023274"/>
    </source>
</evidence>
<comment type="subunit">
    <text evidence="2 6">Part of the 50S ribosomal subunit.</text>
</comment>
<sequence>MKTFIAKPNNFLQSWYYIDANNKILGRLATQISILLRGKHKEQYTPNIDTGDYLIILNAEKIRVTGKKNNNKIYYHHTGYIGGIKKITFKELIKKDAKKILHNAVKGMMPKGQLGKSMLKKLKIYIGNKHLHVAQNPQYLKI</sequence>
<evidence type="ECO:0000256" key="2">
    <source>
        <dbReference type="ARBA" id="ARBA00011838"/>
    </source>
</evidence>
<dbReference type="GO" id="GO:0006412">
    <property type="term" value="P:translation"/>
    <property type="evidence" value="ECO:0007669"/>
    <property type="project" value="UniProtKB-UniRule"/>
</dbReference>
<name>A0A4D6XY90_9GAMM</name>
<dbReference type="OrthoDB" id="9801330at2"/>
<organism evidence="7 8">
    <name type="scientific">Buchnera aphidicola</name>
    <name type="common">Anoecia oenotherae</name>
    <dbReference type="NCBI Taxonomy" id="1241833"/>
    <lineage>
        <taxon>Bacteria</taxon>
        <taxon>Pseudomonadati</taxon>
        <taxon>Pseudomonadota</taxon>
        <taxon>Gammaproteobacteria</taxon>
        <taxon>Enterobacterales</taxon>
        <taxon>Erwiniaceae</taxon>
        <taxon>Buchnera</taxon>
    </lineage>
</organism>
<evidence type="ECO:0000313" key="7">
    <source>
        <dbReference type="EMBL" id="QCI19428.1"/>
    </source>
</evidence>
<accession>A0A4D6XY90</accession>
<dbReference type="Gene3D" id="3.90.1180.10">
    <property type="entry name" value="Ribosomal protein L13"/>
    <property type="match status" value="1"/>
</dbReference>
<dbReference type="HAMAP" id="MF_01366">
    <property type="entry name" value="Ribosomal_uL13"/>
    <property type="match status" value="1"/>
</dbReference>
<keyword evidence="4 6" id="KW-0687">Ribonucleoprotein</keyword>
<dbReference type="GO" id="GO:0017148">
    <property type="term" value="P:negative regulation of translation"/>
    <property type="evidence" value="ECO:0007669"/>
    <property type="project" value="TreeGrafter"/>
</dbReference>
<dbReference type="GO" id="GO:0003735">
    <property type="term" value="F:structural constituent of ribosome"/>
    <property type="evidence" value="ECO:0007669"/>
    <property type="project" value="InterPro"/>
</dbReference>
<gene>
    <name evidence="6" type="primary">rplM</name>
    <name evidence="7" type="ORF">D9V65_01575</name>
</gene>
<dbReference type="PANTHER" id="PTHR11545">
    <property type="entry name" value="RIBOSOMAL PROTEIN L13"/>
    <property type="match status" value="1"/>
</dbReference>
<dbReference type="FunFam" id="3.90.1180.10:FF:000001">
    <property type="entry name" value="50S ribosomal protein L13"/>
    <property type="match status" value="1"/>
</dbReference>
<proteinExistence type="inferred from homology"/>
<comment type="function">
    <text evidence="6">This protein is one of the early assembly proteins of the 50S ribosomal subunit, although it is not seen to bind rRNA by itself. It is important during the early stages of 50S assembly.</text>
</comment>
<reference evidence="7 8" key="1">
    <citation type="submission" date="2018-10" db="EMBL/GenBank/DDBJ databases">
        <title>Comparative functional genomics of the obligate endosymbiont Buchnera aphidicola.</title>
        <authorList>
            <person name="Chong R.A."/>
        </authorList>
    </citation>
    <scope>NUCLEOTIDE SEQUENCE [LARGE SCALE GENOMIC DNA]</scope>
    <source>
        <strain evidence="7 8">Aoe</strain>
    </source>
</reference>
<evidence type="ECO:0000256" key="3">
    <source>
        <dbReference type="ARBA" id="ARBA00022980"/>
    </source>
</evidence>
<dbReference type="InterPro" id="IPR005823">
    <property type="entry name" value="Ribosomal_uL13_bac-type"/>
</dbReference>
<dbReference type="GO" id="GO:0003729">
    <property type="term" value="F:mRNA binding"/>
    <property type="evidence" value="ECO:0007669"/>
    <property type="project" value="UniProtKB-ARBA"/>
</dbReference>
<keyword evidence="8" id="KW-1185">Reference proteome</keyword>
<dbReference type="EMBL" id="CP033012">
    <property type="protein sequence ID" value="QCI19428.1"/>
    <property type="molecule type" value="Genomic_DNA"/>
</dbReference>
<dbReference type="Proteomes" id="UP000298677">
    <property type="component" value="Chromosome"/>
</dbReference>
<dbReference type="SUPFAM" id="SSF52161">
    <property type="entry name" value="Ribosomal protein L13"/>
    <property type="match status" value="1"/>
</dbReference>
<protein>
    <recommendedName>
        <fullName evidence="5 6">Large ribosomal subunit protein uL13</fullName>
    </recommendedName>
</protein>
<evidence type="ECO:0000313" key="8">
    <source>
        <dbReference type="Proteomes" id="UP000298677"/>
    </source>
</evidence>
<comment type="similarity">
    <text evidence="1 6">Belongs to the universal ribosomal protein uL13 family.</text>
</comment>
<evidence type="ECO:0000256" key="1">
    <source>
        <dbReference type="ARBA" id="ARBA00006227"/>
    </source>
</evidence>
<dbReference type="NCBIfam" id="TIGR01066">
    <property type="entry name" value="rplM_bact"/>
    <property type="match status" value="1"/>
</dbReference>
<dbReference type="CDD" id="cd00392">
    <property type="entry name" value="Ribosomal_L13"/>
    <property type="match status" value="1"/>
</dbReference>
<dbReference type="PIRSF" id="PIRSF002181">
    <property type="entry name" value="Ribosomal_L13"/>
    <property type="match status" value="1"/>
</dbReference>
<dbReference type="AlphaFoldDB" id="A0A4D6XY90"/>
<dbReference type="InterPro" id="IPR005822">
    <property type="entry name" value="Ribosomal_uL13"/>
</dbReference>
<dbReference type="PANTHER" id="PTHR11545:SF2">
    <property type="entry name" value="LARGE RIBOSOMAL SUBUNIT PROTEIN UL13M"/>
    <property type="match status" value="1"/>
</dbReference>